<proteinExistence type="predicted"/>
<keyword evidence="1" id="KW-0732">Signal</keyword>
<reference evidence="2 3" key="1">
    <citation type="submission" date="2018-04" db="EMBL/GenBank/DDBJ databases">
        <title>Denitrifier Microvirgula.</title>
        <authorList>
            <person name="Anderson E."/>
            <person name="Jang J."/>
            <person name="Ishii S."/>
        </authorList>
    </citation>
    <scope>NUCLEOTIDE SEQUENCE [LARGE SCALE GENOMIC DNA]</scope>
    <source>
        <strain evidence="2 3">BE2.4</strain>
    </source>
</reference>
<organism evidence="2 3">
    <name type="scientific">Microvirgula aerodenitrificans</name>
    <dbReference type="NCBI Taxonomy" id="57480"/>
    <lineage>
        <taxon>Bacteria</taxon>
        <taxon>Pseudomonadati</taxon>
        <taxon>Pseudomonadota</taxon>
        <taxon>Betaproteobacteria</taxon>
        <taxon>Neisseriales</taxon>
        <taxon>Aquaspirillaceae</taxon>
        <taxon>Microvirgula</taxon>
    </lineage>
</organism>
<name>A0A2S0PE61_9NEIS</name>
<dbReference type="KEGG" id="maer:DAI18_17670"/>
<evidence type="ECO:0000256" key="1">
    <source>
        <dbReference type="SAM" id="SignalP"/>
    </source>
</evidence>
<dbReference type="AlphaFoldDB" id="A0A2S0PE61"/>
<gene>
    <name evidence="2" type="ORF">DAI18_17670</name>
</gene>
<dbReference type="Proteomes" id="UP000244173">
    <property type="component" value="Chromosome"/>
</dbReference>
<protein>
    <submittedName>
        <fullName evidence="2">Uncharacterized protein</fullName>
    </submittedName>
</protein>
<sequence length="353" mass="37871">MEIGVQSILLSWFCHPSLRRWLPLLAGGLLCGLATVSQAAQPAPRCGVYSNSQLGEIHVLSPDLMQRRVKDSTPELLHYQRVDGQLKVFNLDLGIGDAYTLLDDGRAIDTGMDFVYTLTRPLSCQPPMPAATSVAGQACWQDLEACGQNSIQASDKDLRDMCADRLWFACTRLFAGEPAAWLQSALAAGPLPKPLPADRLEEAAQICLKGMSGAVCKEAANVNWDAGRYLQARALLRHACAAPLADPTACLAAEGMASLTGTALAAPAPAGLPRGRFRSDTGLARDITFGDSGQVTGFAGLVMQARLEHGLIHMRHNQGGDFILRRVGEGTLIGLDMWNRLSVYEAQPDSPAH</sequence>
<accession>A0A2S0PE61</accession>
<keyword evidence="3" id="KW-1185">Reference proteome</keyword>
<dbReference type="EMBL" id="CP028519">
    <property type="protein sequence ID" value="AVY95666.1"/>
    <property type="molecule type" value="Genomic_DNA"/>
</dbReference>
<evidence type="ECO:0000313" key="2">
    <source>
        <dbReference type="EMBL" id="AVY95666.1"/>
    </source>
</evidence>
<evidence type="ECO:0000313" key="3">
    <source>
        <dbReference type="Proteomes" id="UP000244173"/>
    </source>
</evidence>
<feature type="chain" id="PRO_5015466730" evidence="1">
    <location>
        <begin position="40"/>
        <end position="353"/>
    </location>
</feature>
<feature type="signal peptide" evidence="1">
    <location>
        <begin position="1"/>
        <end position="39"/>
    </location>
</feature>